<evidence type="ECO:0000313" key="3">
    <source>
        <dbReference type="Proteomes" id="UP000019482"/>
    </source>
</evidence>
<dbReference type="SUPFAM" id="SSF55154">
    <property type="entry name" value="CYTH-like phosphatases"/>
    <property type="match status" value="1"/>
</dbReference>
<dbReference type="PANTHER" id="PTHR21028:SF2">
    <property type="entry name" value="CYTH DOMAIN-CONTAINING PROTEIN"/>
    <property type="match status" value="1"/>
</dbReference>
<organism evidence="2 3">
    <name type="scientific">Clostridium tyrobutyricum DIVETGP</name>
    <dbReference type="NCBI Taxonomy" id="1408889"/>
    <lineage>
        <taxon>Bacteria</taxon>
        <taxon>Bacillati</taxon>
        <taxon>Bacillota</taxon>
        <taxon>Clostridia</taxon>
        <taxon>Eubacteriales</taxon>
        <taxon>Clostridiaceae</taxon>
        <taxon>Clostridium</taxon>
    </lineage>
</organism>
<protein>
    <submittedName>
        <fullName evidence="2">Adenylate cyclase</fullName>
        <ecNumber evidence="2">4.6.1.1</ecNumber>
    </submittedName>
</protein>
<dbReference type="OrthoDB" id="1953701at2"/>
<keyword evidence="2" id="KW-0456">Lyase</keyword>
<reference evidence="2 3" key="1">
    <citation type="journal article" date="2015" name="Genome Announc.">
        <title>Draft Genome Sequence of Clostridium tyrobutyricum Strain DIVETGP, Isolated from Cow's Milk for Grana Padano Production.</title>
        <authorList>
            <person name="Soggiu A."/>
            <person name="Piras C."/>
            <person name="Gaiarsa S."/>
            <person name="Sassera D."/>
            <person name="Roncada P."/>
            <person name="Bendixen E."/>
            <person name="Brasca M."/>
            <person name="Bonizzi L."/>
        </authorList>
    </citation>
    <scope>NUCLEOTIDE SEQUENCE [LARGE SCALE GENOMIC DNA]</scope>
    <source>
        <strain evidence="2 3">DIVETGP</strain>
    </source>
</reference>
<dbReference type="Proteomes" id="UP000019482">
    <property type="component" value="Unassembled WGS sequence"/>
</dbReference>
<dbReference type="GeneID" id="29420955"/>
<evidence type="ECO:0000313" key="2">
    <source>
        <dbReference type="EMBL" id="CDL91272.1"/>
    </source>
</evidence>
<dbReference type="EC" id="4.6.1.1" evidence="2"/>
<dbReference type="PROSITE" id="PS51707">
    <property type="entry name" value="CYTH"/>
    <property type="match status" value="1"/>
</dbReference>
<name>W6NGU6_CLOTY</name>
<dbReference type="EMBL" id="CBXI010000023">
    <property type="protein sequence ID" value="CDL91272.1"/>
    <property type="molecule type" value="Genomic_DNA"/>
</dbReference>
<keyword evidence="3" id="KW-1185">Reference proteome</keyword>
<evidence type="ECO:0000259" key="1">
    <source>
        <dbReference type="PROSITE" id="PS51707"/>
    </source>
</evidence>
<proteinExistence type="predicted"/>
<dbReference type="AlphaFoldDB" id="W6NGU6"/>
<dbReference type="InterPro" id="IPR023577">
    <property type="entry name" value="CYTH_domain"/>
</dbReference>
<dbReference type="GO" id="GO:0004016">
    <property type="term" value="F:adenylate cyclase activity"/>
    <property type="evidence" value="ECO:0007669"/>
    <property type="project" value="UniProtKB-EC"/>
</dbReference>
<feature type="domain" description="CYTH" evidence="1">
    <location>
        <begin position="1"/>
        <end position="175"/>
    </location>
</feature>
<comment type="caution">
    <text evidence="2">The sequence shown here is derived from an EMBL/GenBank/DDBJ whole genome shotgun (WGS) entry which is preliminary data.</text>
</comment>
<dbReference type="Gene3D" id="2.40.320.10">
    <property type="entry name" value="Hypothetical Protein Pfu-838710-001"/>
    <property type="match status" value="1"/>
</dbReference>
<dbReference type="Pfam" id="PF01928">
    <property type="entry name" value="CYTH"/>
    <property type="match status" value="1"/>
</dbReference>
<accession>W6NGU6</accession>
<dbReference type="CDD" id="cd07890">
    <property type="entry name" value="CYTH-like_AC_IV-like"/>
    <property type="match status" value="1"/>
</dbReference>
<dbReference type="InterPro" id="IPR008173">
    <property type="entry name" value="Adenylyl_cyclase_CyaB"/>
</dbReference>
<dbReference type="PANTHER" id="PTHR21028">
    <property type="entry name" value="SI:CH211-156B7.4"/>
    <property type="match status" value="1"/>
</dbReference>
<dbReference type="SMART" id="SM01118">
    <property type="entry name" value="CYTH"/>
    <property type="match status" value="1"/>
</dbReference>
<sequence>MREFETRIIKIDVKNIKSILKSANASKVKMENQINNIYDFEDKRLINHGGYARIRIVENILNNSTEYYMTTKKIISQDKYKVMDENEIKISNGEVGKKIFESLGLKLQQSIKKSRESYKYKNSLIEIDINDTSFCPFPYIEIETKSDDELSEIVNLLGYTMDDTTSDTIYEILKHER</sequence>
<dbReference type="InterPro" id="IPR033469">
    <property type="entry name" value="CYTH-like_dom_sf"/>
</dbReference>
<dbReference type="RefSeq" id="WP_017894669.1">
    <property type="nucleotide sequence ID" value="NZ_CBXI010000023.1"/>
</dbReference>
<gene>
    <name evidence="2" type="ORF">CTDIVETGP_1342</name>
</gene>